<dbReference type="InterPro" id="IPR011852">
    <property type="entry name" value="TRAP_TAXI"/>
</dbReference>
<feature type="chain" id="PRO_5014786587" evidence="1">
    <location>
        <begin position="20"/>
        <end position="312"/>
    </location>
</feature>
<proteinExistence type="predicted"/>
<feature type="signal peptide" evidence="1">
    <location>
        <begin position="1"/>
        <end position="19"/>
    </location>
</feature>
<name>A0A2M9FZ75_9PROT</name>
<dbReference type="NCBIfam" id="TIGR02122">
    <property type="entry name" value="TRAP_TAXI"/>
    <property type="match status" value="1"/>
</dbReference>
<evidence type="ECO:0000313" key="2">
    <source>
        <dbReference type="EMBL" id="PJK28772.1"/>
    </source>
</evidence>
<dbReference type="Pfam" id="PF16868">
    <property type="entry name" value="NMT1_3"/>
    <property type="match status" value="1"/>
</dbReference>
<keyword evidence="1" id="KW-0732">Signal</keyword>
<dbReference type="SUPFAM" id="SSF53850">
    <property type="entry name" value="Periplasmic binding protein-like II"/>
    <property type="match status" value="1"/>
</dbReference>
<gene>
    <name evidence="2" type="ORF">CVT23_15685</name>
</gene>
<dbReference type="RefSeq" id="WP_109792267.1">
    <property type="nucleotide sequence ID" value="NZ_PHIG01000039.1"/>
</dbReference>
<dbReference type="PANTHER" id="PTHR42941">
    <property type="entry name" value="SLL1037 PROTEIN"/>
    <property type="match status" value="1"/>
</dbReference>
<dbReference type="PANTHER" id="PTHR42941:SF1">
    <property type="entry name" value="SLL1037 PROTEIN"/>
    <property type="match status" value="1"/>
</dbReference>
<protein>
    <submittedName>
        <fullName evidence="2">C4-dicarboxylate ABC transporter substrate-binding protein</fullName>
    </submittedName>
</protein>
<evidence type="ECO:0000313" key="3">
    <source>
        <dbReference type="Proteomes" id="UP000229498"/>
    </source>
</evidence>
<dbReference type="OrthoDB" id="9776669at2"/>
<dbReference type="CDD" id="cd13568">
    <property type="entry name" value="PBP2_TAXI_TRAP_like_3"/>
    <property type="match status" value="1"/>
</dbReference>
<comment type="caution">
    <text evidence="2">The sequence shown here is derived from an EMBL/GenBank/DDBJ whole genome shotgun (WGS) entry which is preliminary data.</text>
</comment>
<accession>A0A2M9FZ75</accession>
<dbReference type="AlphaFoldDB" id="A0A2M9FZ75"/>
<keyword evidence="3" id="KW-1185">Reference proteome</keyword>
<dbReference type="Gene3D" id="3.40.190.10">
    <property type="entry name" value="Periplasmic binding protein-like II"/>
    <property type="match status" value="2"/>
</dbReference>
<dbReference type="Proteomes" id="UP000229498">
    <property type="component" value="Unassembled WGS sequence"/>
</dbReference>
<dbReference type="EMBL" id="PHIG01000039">
    <property type="protein sequence ID" value="PJK28772.1"/>
    <property type="molecule type" value="Genomic_DNA"/>
</dbReference>
<sequence>MRGLLLACALALAAWPGRAADVEQRFITIGTDSVTSSYYAAGGAVCRMVNRARESHGLRCAVEPTGGSVYNLNTIRSGELDFGIVRSDRSFEAQNGAVRFEAQSPFTELRAVFALHSEPLTVLVRADSAVRRFADLRYRRIALADPLSSARLSTQAVLAAFGWTAVDDVDTGAGPLCDGRVSALAFTAAHPSAAVQQAFRCDLRVLPVTGRSVDQVLAEYPYYRRAEVPGGLYPGNPAYAASMGPGAVLMASAAMPEETVHALVRSVFGDFARFHRLHPTLYHLRAEDMATRGYTAPLHPGALRYYREQGWR</sequence>
<organism evidence="2 3">
    <name type="scientific">Minwuia thermotolerans</name>
    <dbReference type="NCBI Taxonomy" id="2056226"/>
    <lineage>
        <taxon>Bacteria</taxon>
        <taxon>Pseudomonadati</taxon>
        <taxon>Pseudomonadota</taxon>
        <taxon>Alphaproteobacteria</taxon>
        <taxon>Minwuiales</taxon>
        <taxon>Minwuiaceae</taxon>
        <taxon>Minwuia</taxon>
    </lineage>
</organism>
<evidence type="ECO:0000256" key="1">
    <source>
        <dbReference type="SAM" id="SignalP"/>
    </source>
</evidence>
<reference evidence="2 3" key="1">
    <citation type="submission" date="2017-11" db="EMBL/GenBank/DDBJ databases">
        <title>Draft genome sequence of Rhizobiales bacterium SY3-13.</title>
        <authorList>
            <person name="Sun C."/>
        </authorList>
    </citation>
    <scope>NUCLEOTIDE SEQUENCE [LARGE SCALE GENOMIC DNA]</scope>
    <source>
        <strain evidence="2 3">SY3-13</strain>
    </source>
</reference>